<dbReference type="GO" id="GO:0005634">
    <property type="term" value="C:nucleus"/>
    <property type="evidence" value="ECO:0007669"/>
    <property type="project" value="UniProtKB-UniRule"/>
</dbReference>
<sequence>MENTVEFVDTSNSPSSSSSRSWTLPNISARNEAITNILFLDSVCVSKAFHSEGLGQTTALEVPQLPSLPPLSSTPSLSPAPEKQCQKHIPRPLNAFMLYRSDLLKKKQIPPNVERRQQALSSLAGQCWNMLAPEEKQKWQTKAAETYRLHQLKYPDYKFSPSPKGSGRKGKGKNTVSESAVRALREKYVHMPGPTVPPARRRRGKKAKKDALKDEQPSDVETPSEASITPSLSPVIAPLPPWPAPVYPFPHPGSNSGEGATLPPDFPSPSLPIYFADRRQMSTGPSSSMSSVDPYFTQLPASPLSVPLSVPRYDMTFQGYVTPSFYNDGYHYTESYGAVETDACTKNIDPLHCMMPFTTVDPNGISEQSFRYSLTTNETEMPSLIPMIPSSSDFGQQTYAFSSDNPAYLTYL</sequence>
<dbReference type="Gene3D" id="1.10.30.10">
    <property type="entry name" value="High mobility group box domain"/>
    <property type="match status" value="1"/>
</dbReference>
<dbReference type="AlphaFoldDB" id="A0A9P7UYQ5"/>
<organism evidence="6 7">
    <name type="scientific">Marasmius oreades</name>
    <name type="common">fairy-ring Marasmius</name>
    <dbReference type="NCBI Taxonomy" id="181124"/>
    <lineage>
        <taxon>Eukaryota</taxon>
        <taxon>Fungi</taxon>
        <taxon>Dikarya</taxon>
        <taxon>Basidiomycota</taxon>
        <taxon>Agaricomycotina</taxon>
        <taxon>Agaricomycetes</taxon>
        <taxon>Agaricomycetidae</taxon>
        <taxon>Agaricales</taxon>
        <taxon>Marasmiineae</taxon>
        <taxon>Marasmiaceae</taxon>
        <taxon>Marasmius</taxon>
    </lineage>
</organism>
<dbReference type="PROSITE" id="PS50118">
    <property type="entry name" value="HMG_BOX_2"/>
    <property type="match status" value="1"/>
</dbReference>
<reference evidence="6" key="1">
    <citation type="journal article" date="2021" name="Genome Biol. Evol.">
        <title>The assembled and annotated genome of the fairy-ring fungus Marasmius oreades.</title>
        <authorList>
            <person name="Hiltunen M."/>
            <person name="Ament-Velasquez S.L."/>
            <person name="Johannesson H."/>
        </authorList>
    </citation>
    <scope>NUCLEOTIDE SEQUENCE</scope>
    <source>
        <strain evidence="6">03SP1</strain>
    </source>
</reference>
<evidence type="ECO:0000256" key="2">
    <source>
        <dbReference type="ARBA" id="ARBA00023242"/>
    </source>
</evidence>
<accession>A0A9P7UYQ5</accession>
<dbReference type="InterPro" id="IPR009071">
    <property type="entry name" value="HMG_box_dom"/>
</dbReference>
<feature type="region of interest" description="Disordered" evidence="4">
    <location>
        <begin position="65"/>
        <end position="86"/>
    </location>
</feature>
<dbReference type="RefSeq" id="XP_043013493.1">
    <property type="nucleotide sequence ID" value="XM_043148891.1"/>
</dbReference>
<feature type="region of interest" description="Disordered" evidence="4">
    <location>
        <begin position="155"/>
        <end position="231"/>
    </location>
</feature>
<dbReference type="Proteomes" id="UP001049176">
    <property type="component" value="Chromosome 2"/>
</dbReference>
<comment type="caution">
    <text evidence="6">The sequence shown here is derived from an EMBL/GenBank/DDBJ whole genome shotgun (WGS) entry which is preliminary data.</text>
</comment>
<dbReference type="EMBL" id="CM032182">
    <property type="protein sequence ID" value="KAG7097023.1"/>
    <property type="molecule type" value="Genomic_DNA"/>
</dbReference>
<name>A0A9P7UYQ5_9AGAR</name>
<dbReference type="GO" id="GO:0000978">
    <property type="term" value="F:RNA polymerase II cis-regulatory region sequence-specific DNA binding"/>
    <property type="evidence" value="ECO:0007669"/>
    <property type="project" value="TreeGrafter"/>
</dbReference>
<evidence type="ECO:0000313" key="7">
    <source>
        <dbReference type="Proteomes" id="UP001049176"/>
    </source>
</evidence>
<dbReference type="GO" id="GO:0000981">
    <property type="term" value="F:DNA-binding transcription factor activity, RNA polymerase II-specific"/>
    <property type="evidence" value="ECO:0007669"/>
    <property type="project" value="TreeGrafter"/>
</dbReference>
<gene>
    <name evidence="6" type="ORF">E1B28_004416</name>
</gene>
<dbReference type="OrthoDB" id="6247875at2759"/>
<dbReference type="SUPFAM" id="SSF47095">
    <property type="entry name" value="HMG-box"/>
    <property type="match status" value="1"/>
</dbReference>
<protein>
    <recommendedName>
        <fullName evidence="5">HMG box domain-containing protein</fullName>
    </recommendedName>
</protein>
<evidence type="ECO:0000259" key="5">
    <source>
        <dbReference type="PROSITE" id="PS50118"/>
    </source>
</evidence>
<proteinExistence type="predicted"/>
<feature type="region of interest" description="Disordered" evidence="4">
    <location>
        <begin position="1"/>
        <end position="23"/>
    </location>
</feature>
<keyword evidence="7" id="KW-1185">Reference proteome</keyword>
<feature type="compositionally biased region" description="Polar residues" evidence="4">
    <location>
        <begin position="219"/>
        <end position="231"/>
    </location>
</feature>
<feature type="compositionally biased region" description="Low complexity" evidence="4">
    <location>
        <begin position="70"/>
        <end position="79"/>
    </location>
</feature>
<feature type="compositionally biased region" description="Low complexity" evidence="4">
    <location>
        <begin position="11"/>
        <end position="21"/>
    </location>
</feature>
<evidence type="ECO:0000313" key="6">
    <source>
        <dbReference type="EMBL" id="KAG7097023.1"/>
    </source>
</evidence>
<dbReference type="GeneID" id="66073492"/>
<feature type="compositionally biased region" description="Basic residues" evidence="4">
    <location>
        <begin position="199"/>
        <end position="208"/>
    </location>
</feature>
<dbReference type="Pfam" id="PF00505">
    <property type="entry name" value="HMG_box"/>
    <property type="match status" value="1"/>
</dbReference>
<evidence type="ECO:0000256" key="1">
    <source>
        <dbReference type="ARBA" id="ARBA00023125"/>
    </source>
</evidence>
<dbReference type="PANTHER" id="PTHR45789:SF2">
    <property type="entry name" value="FI18025P1"/>
    <property type="match status" value="1"/>
</dbReference>
<dbReference type="CDD" id="cd01389">
    <property type="entry name" value="HMG-box_ROX1-like"/>
    <property type="match status" value="1"/>
</dbReference>
<dbReference type="PANTHER" id="PTHR45789">
    <property type="entry name" value="FI18025P1"/>
    <property type="match status" value="1"/>
</dbReference>
<keyword evidence="1 3" id="KW-0238">DNA-binding</keyword>
<keyword evidence="2 3" id="KW-0539">Nucleus</keyword>
<dbReference type="InterPro" id="IPR036910">
    <property type="entry name" value="HMG_box_dom_sf"/>
</dbReference>
<dbReference type="InterPro" id="IPR051356">
    <property type="entry name" value="SOX/SOX-like_TF"/>
</dbReference>
<evidence type="ECO:0000256" key="3">
    <source>
        <dbReference type="PROSITE-ProRule" id="PRU00267"/>
    </source>
</evidence>
<dbReference type="SMART" id="SM00398">
    <property type="entry name" value="HMG"/>
    <property type="match status" value="1"/>
</dbReference>
<feature type="DNA-binding region" description="HMG box" evidence="3">
    <location>
        <begin position="89"/>
        <end position="158"/>
    </location>
</feature>
<feature type="domain" description="HMG box" evidence="5">
    <location>
        <begin position="89"/>
        <end position="158"/>
    </location>
</feature>
<evidence type="ECO:0000256" key="4">
    <source>
        <dbReference type="SAM" id="MobiDB-lite"/>
    </source>
</evidence>
<dbReference type="KEGG" id="more:E1B28_004416"/>